<protein>
    <submittedName>
        <fullName evidence="1">Uncharacterized protein</fullName>
    </submittedName>
</protein>
<dbReference type="EMBL" id="JXRR01000001">
    <property type="protein sequence ID" value="KIL52836.1"/>
    <property type="molecule type" value="Genomic_DNA"/>
</dbReference>
<organism evidence="1 2">
    <name type="scientific">Jeotgalibacillus campisalis</name>
    <dbReference type="NCBI Taxonomy" id="220754"/>
    <lineage>
        <taxon>Bacteria</taxon>
        <taxon>Bacillati</taxon>
        <taxon>Bacillota</taxon>
        <taxon>Bacilli</taxon>
        <taxon>Bacillales</taxon>
        <taxon>Caryophanaceae</taxon>
        <taxon>Jeotgalibacillus</taxon>
    </lineage>
</organism>
<comment type="caution">
    <text evidence="1">The sequence shown here is derived from an EMBL/GenBank/DDBJ whole genome shotgun (WGS) entry which is preliminary data.</text>
</comment>
<evidence type="ECO:0000313" key="1">
    <source>
        <dbReference type="EMBL" id="KIL52836.1"/>
    </source>
</evidence>
<reference evidence="1 2" key="1">
    <citation type="submission" date="2015-01" db="EMBL/GenBank/DDBJ databases">
        <title>Jeotgalibacillus campisalis genome sequencing.</title>
        <authorList>
            <person name="Goh K.M."/>
            <person name="Chan K.-G."/>
            <person name="Yaakop A.S."/>
            <person name="Ee R."/>
            <person name="Gan H.M."/>
            <person name="Chan C.S."/>
        </authorList>
    </citation>
    <scope>NUCLEOTIDE SEQUENCE [LARGE SCALE GENOMIC DNA]</scope>
    <source>
        <strain evidence="1 2">SF-57</strain>
    </source>
</reference>
<dbReference type="OrthoDB" id="2360619at2"/>
<sequence>MLTFEEKIAIFESYPELTRNDVSLGRVNFLFEESKRDKSIVGYHLHPNGNGFIFGGFVKGYKKNEKGMINIREFPEEDIRLVIEKSIHSLSQEPHEDLADFEPAVEEKWMNRNLQTLMLTKEEDMWSVYAGKNLDGIFPSYNEAASYLEEEGFTKKMY</sequence>
<gene>
    <name evidence="1" type="ORF">KR50_01650</name>
</gene>
<proteinExistence type="predicted"/>
<dbReference type="AlphaFoldDB" id="A0A0C2W8B9"/>
<dbReference type="Proteomes" id="UP000031972">
    <property type="component" value="Unassembled WGS sequence"/>
</dbReference>
<dbReference type="PATRIC" id="fig|220754.4.peg.168"/>
<dbReference type="RefSeq" id="WP_041053627.1">
    <property type="nucleotide sequence ID" value="NZ_JXRR01000001.1"/>
</dbReference>
<name>A0A0C2W8B9_9BACL</name>
<evidence type="ECO:0000313" key="2">
    <source>
        <dbReference type="Proteomes" id="UP000031972"/>
    </source>
</evidence>
<keyword evidence="2" id="KW-1185">Reference proteome</keyword>
<accession>A0A0C2W8B9</accession>